<comment type="caution">
    <text evidence="2">The sequence shown here is derived from an EMBL/GenBank/DDBJ whole genome shotgun (WGS) entry which is preliminary data.</text>
</comment>
<dbReference type="Proteomes" id="UP001327093">
    <property type="component" value="Unassembled WGS sequence"/>
</dbReference>
<feature type="region of interest" description="Disordered" evidence="1">
    <location>
        <begin position="1"/>
        <end position="26"/>
    </location>
</feature>
<sequence length="131" mass="14153">MNAVQPSTQLLPRSAPPPPAVPESAQRSAVAIASTIGRQVFDVLAGRTRAERVRDNLTATVFGNLIGVRLHGAHHPDYRLRSVHACAVGDSAVEACLIVGAHRVRALVLRLERQAERWVCTRLAPIERGAI</sequence>
<organism evidence="2 3">
    <name type="scientific">Saccharopolyspora mangrovi</name>
    <dbReference type="NCBI Taxonomy" id="3082379"/>
    <lineage>
        <taxon>Bacteria</taxon>
        <taxon>Bacillati</taxon>
        <taxon>Actinomycetota</taxon>
        <taxon>Actinomycetes</taxon>
        <taxon>Pseudonocardiales</taxon>
        <taxon>Pseudonocardiaceae</taxon>
        <taxon>Saccharopolyspora</taxon>
    </lineage>
</organism>
<evidence type="ECO:0000256" key="1">
    <source>
        <dbReference type="SAM" id="MobiDB-lite"/>
    </source>
</evidence>
<dbReference type="EMBL" id="JAWLNX010000036">
    <property type="protein sequence ID" value="MEB3372001.1"/>
    <property type="molecule type" value="Genomic_DNA"/>
</dbReference>
<protein>
    <submittedName>
        <fullName evidence="2">Rv3235 family protein</fullName>
    </submittedName>
</protein>
<proteinExistence type="predicted"/>
<gene>
    <name evidence="2" type="ORF">R4I43_31835</name>
</gene>
<dbReference type="InterPro" id="IPR045596">
    <property type="entry name" value="DUF6459"/>
</dbReference>
<dbReference type="Pfam" id="PF20060">
    <property type="entry name" value="DUF6459"/>
    <property type="match status" value="1"/>
</dbReference>
<accession>A0ABU6AKP0</accession>
<name>A0ABU6AKP0_9PSEU</name>
<keyword evidence="3" id="KW-1185">Reference proteome</keyword>
<evidence type="ECO:0000313" key="3">
    <source>
        <dbReference type="Proteomes" id="UP001327093"/>
    </source>
</evidence>
<reference evidence="2 3" key="1">
    <citation type="submission" date="2023-10" db="EMBL/GenBank/DDBJ databases">
        <title>Saccharopolyspora sp. nov., isolated from mangrove soil.</title>
        <authorList>
            <person name="Lu Y."/>
            <person name="Liu W."/>
        </authorList>
    </citation>
    <scope>NUCLEOTIDE SEQUENCE [LARGE SCALE GENOMIC DNA]</scope>
    <source>
        <strain evidence="2 3">S2-29</strain>
    </source>
</reference>
<feature type="compositionally biased region" description="Polar residues" evidence="1">
    <location>
        <begin position="1"/>
        <end position="11"/>
    </location>
</feature>
<dbReference type="RefSeq" id="WP_324269427.1">
    <property type="nucleotide sequence ID" value="NZ_JAWLNX010000036.1"/>
</dbReference>
<evidence type="ECO:0000313" key="2">
    <source>
        <dbReference type="EMBL" id="MEB3372001.1"/>
    </source>
</evidence>